<dbReference type="InterPro" id="IPR031160">
    <property type="entry name" value="F_BAR_dom"/>
</dbReference>
<proteinExistence type="predicted"/>
<dbReference type="AlphaFoldDB" id="A0A8S3GV40"/>
<dbReference type="PANTHER" id="PTHR15735:SF12">
    <property type="entry name" value="CDC42-INTERACTING PROTEIN 4, ISOFORM B"/>
    <property type="match status" value="1"/>
</dbReference>
<evidence type="ECO:0000313" key="4">
    <source>
        <dbReference type="EMBL" id="CAF5173293.1"/>
    </source>
</evidence>
<feature type="non-terminal residue" evidence="4">
    <location>
        <position position="245"/>
    </location>
</feature>
<evidence type="ECO:0000259" key="3">
    <source>
        <dbReference type="PROSITE" id="PS51741"/>
    </source>
</evidence>
<gene>
    <name evidence="4" type="ORF">SMN809_LOCUS66549</name>
</gene>
<dbReference type="Proteomes" id="UP000676336">
    <property type="component" value="Unassembled WGS sequence"/>
</dbReference>
<keyword evidence="1" id="KW-0175">Coiled coil</keyword>
<feature type="domain" description="F-BAR" evidence="3">
    <location>
        <begin position="1"/>
        <end position="128"/>
    </location>
</feature>
<dbReference type="SUPFAM" id="SSF103657">
    <property type="entry name" value="BAR/IMD domain-like"/>
    <property type="match status" value="1"/>
</dbReference>
<evidence type="ECO:0000256" key="2">
    <source>
        <dbReference type="SAM" id="MobiDB-lite"/>
    </source>
</evidence>
<dbReference type="EMBL" id="CAJOBI010313579">
    <property type="protein sequence ID" value="CAF5173293.1"/>
    <property type="molecule type" value="Genomic_DNA"/>
</dbReference>
<feature type="non-terminal residue" evidence="4">
    <location>
        <position position="1"/>
    </location>
</feature>
<reference evidence="4" key="1">
    <citation type="submission" date="2021-02" db="EMBL/GenBank/DDBJ databases">
        <authorList>
            <person name="Nowell W R."/>
        </authorList>
    </citation>
    <scope>NUCLEOTIDE SEQUENCE</scope>
</reference>
<sequence length="245" mass="27147">SLRKYEECHESARRAKESYEKAHEDLDLSRAQLEKARDTMTSKSKICDDAHTNYSSHVSLFNETQSLFYERQLPNILSELQQLDGKRSDELKDVYIKFIQSHAEVLPRIQRCLDEMTKQTEQLNANTDAHAVIEEYKSGYAIPDDQKEVDLAIGDYSSMLLNGSGNGQDQQIYNITLLNHHHPTGELARSNTLRSSGSDHSSQNGVATIYAVGNASGNVNGTQTLMATPAMGLRKPGANKSGGTA</sequence>
<name>A0A8S3GV40_9BILA</name>
<evidence type="ECO:0000313" key="5">
    <source>
        <dbReference type="Proteomes" id="UP000676336"/>
    </source>
</evidence>
<accession>A0A8S3GV40</accession>
<organism evidence="4 5">
    <name type="scientific">Rotaria magnacalcarata</name>
    <dbReference type="NCBI Taxonomy" id="392030"/>
    <lineage>
        <taxon>Eukaryota</taxon>
        <taxon>Metazoa</taxon>
        <taxon>Spiralia</taxon>
        <taxon>Gnathifera</taxon>
        <taxon>Rotifera</taxon>
        <taxon>Eurotatoria</taxon>
        <taxon>Bdelloidea</taxon>
        <taxon>Philodinida</taxon>
        <taxon>Philodinidae</taxon>
        <taxon>Rotaria</taxon>
    </lineage>
</organism>
<dbReference type="Gene3D" id="1.20.1270.60">
    <property type="entry name" value="Arfaptin homology (AH) domain/BAR domain"/>
    <property type="match status" value="1"/>
</dbReference>
<dbReference type="InterPro" id="IPR027267">
    <property type="entry name" value="AH/BAR_dom_sf"/>
</dbReference>
<evidence type="ECO:0000256" key="1">
    <source>
        <dbReference type="PROSITE-ProRule" id="PRU01077"/>
    </source>
</evidence>
<comment type="caution">
    <text evidence="4">The sequence shown here is derived from an EMBL/GenBank/DDBJ whole genome shotgun (WGS) entry which is preliminary data.</text>
</comment>
<feature type="region of interest" description="Disordered" evidence="2">
    <location>
        <begin position="1"/>
        <end position="21"/>
    </location>
</feature>
<protein>
    <recommendedName>
        <fullName evidence="3">F-BAR domain-containing protein</fullName>
    </recommendedName>
</protein>
<dbReference type="PROSITE" id="PS51741">
    <property type="entry name" value="F_BAR"/>
    <property type="match status" value="1"/>
</dbReference>
<dbReference type="PANTHER" id="PTHR15735">
    <property type="entry name" value="FCH AND DOUBLE SH3 DOMAINS PROTEIN"/>
    <property type="match status" value="1"/>
</dbReference>